<dbReference type="EMBL" id="JAVLET010000002">
    <property type="protein sequence ID" value="KAL0473799.1"/>
    <property type="molecule type" value="Genomic_DNA"/>
</dbReference>
<evidence type="ECO:0000313" key="1">
    <source>
        <dbReference type="EMBL" id="KAL0473799.1"/>
    </source>
</evidence>
<name>A0ABR3DMA5_NEUIN</name>
<organism evidence="1 2">
    <name type="scientific">Neurospora intermedia</name>
    <dbReference type="NCBI Taxonomy" id="5142"/>
    <lineage>
        <taxon>Eukaryota</taxon>
        <taxon>Fungi</taxon>
        <taxon>Dikarya</taxon>
        <taxon>Ascomycota</taxon>
        <taxon>Pezizomycotina</taxon>
        <taxon>Sordariomycetes</taxon>
        <taxon>Sordariomycetidae</taxon>
        <taxon>Sordariales</taxon>
        <taxon>Sordariaceae</taxon>
        <taxon>Neurospora</taxon>
    </lineage>
</organism>
<keyword evidence="2" id="KW-1185">Reference proteome</keyword>
<gene>
    <name evidence="1" type="ORF">QR685DRAFT_569815</name>
</gene>
<reference evidence="1 2" key="1">
    <citation type="submission" date="2023-09" db="EMBL/GenBank/DDBJ databases">
        <title>Multi-omics analysis of a traditional fermented food reveals byproduct-associated fungal strains for waste-to-food upcycling.</title>
        <authorList>
            <consortium name="Lawrence Berkeley National Laboratory"/>
            <person name="Rekdal V.M."/>
            <person name="Villalobos-Escobedo J.M."/>
            <person name="Rodriguez-Valeron N."/>
            <person name="Garcia M.O."/>
            <person name="Vasquez D.P."/>
            <person name="Damayanti I."/>
            <person name="Sorensen P.M."/>
            <person name="Baidoo E.E."/>
            <person name="De Carvalho A.C."/>
            <person name="Riley R."/>
            <person name="Lipzen A."/>
            <person name="He G."/>
            <person name="Yan M."/>
            <person name="Haridas S."/>
            <person name="Daum C."/>
            <person name="Yoshinaga Y."/>
            <person name="Ng V."/>
            <person name="Grigoriev I.V."/>
            <person name="Munk R."/>
            <person name="Nuraida L."/>
            <person name="Wijaya C.H."/>
            <person name="Morales P.-C."/>
            <person name="Keasling J.D."/>
        </authorList>
    </citation>
    <scope>NUCLEOTIDE SEQUENCE [LARGE SCALE GENOMIC DNA]</scope>
    <source>
        <strain evidence="1 2">FGSC 2613</strain>
    </source>
</reference>
<dbReference type="Proteomes" id="UP001451303">
    <property type="component" value="Unassembled WGS sequence"/>
</dbReference>
<sequence length="202" mass="24008">MRQEVLSEYFDRTQVYVRWRDPHVGLWWFDNTPCPEFDAVAYIQSSRLLTHYTHHVSLHWVPCLYSRDSEERQTNNCQHLDWLLKLEQLKTLELVLYEGWIRIMAYVWSDSPRSNPGGDAQALFCSVCLSKLMELRNLKKVVFKEQKLERSTRWFARIKKQVSNMILKAPSQEEAQPTYLIEQHLGAIDTEWPRSFKGVFLA</sequence>
<evidence type="ECO:0000313" key="2">
    <source>
        <dbReference type="Proteomes" id="UP001451303"/>
    </source>
</evidence>
<comment type="caution">
    <text evidence="1">The sequence shown here is derived from an EMBL/GenBank/DDBJ whole genome shotgun (WGS) entry which is preliminary data.</text>
</comment>
<proteinExistence type="predicted"/>
<accession>A0ABR3DMA5</accession>
<protein>
    <submittedName>
        <fullName evidence="1">Uncharacterized protein</fullName>
    </submittedName>
</protein>